<comment type="caution">
    <text evidence="2">The sequence shown here is derived from an EMBL/GenBank/DDBJ whole genome shotgun (WGS) entry which is preliminary data.</text>
</comment>
<feature type="transmembrane region" description="Helical" evidence="1">
    <location>
        <begin position="97"/>
        <end position="115"/>
    </location>
</feature>
<keyword evidence="1" id="KW-0472">Membrane</keyword>
<protein>
    <submittedName>
        <fullName evidence="2">DoxX family protein</fullName>
    </submittedName>
</protein>
<feature type="transmembrane region" description="Helical" evidence="1">
    <location>
        <begin position="70"/>
        <end position="91"/>
    </location>
</feature>
<evidence type="ECO:0000313" key="2">
    <source>
        <dbReference type="EMBL" id="TGD59474.1"/>
    </source>
</evidence>
<name>A0A4Z0LC70_9FLAO</name>
<feature type="transmembrane region" description="Helical" evidence="1">
    <location>
        <begin position="39"/>
        <end position="58"/>
    </location>
</feature>
<feature type="transmembrane region" description="Helical" evidence="1">
    <location>
        <begin position="7"/>
        <end position="27"/>
    </location>
</feature>
<dbReference type="EMBL" id="SRLH01000001">
    <property type="protein sequence ID" value="TGD59474.1"/>
    <property type="molecule type" value="Genomic_DNA"/>
</dbReference>
<sequence>MKIATIIVRTLMGLLFIYASLAFFLKLAPEPETTGAFKAFQSGIVASTYILPFAKLLELLCGLSFLTGKFVTLANIVILPVTINIFMINLFMTPEQLPIAIALILGNLFLIYRYWDNYKSVFTP</sequence>
<dbReference type="AlphaFoldDB" id="A0A4Z0LC70"/>
<organism evidence="2 3">
    <name type="scientific">Flavobacterium humi</name>
    <dbReference type="NCBI Taxonomy" id="2562683"/>
    <lineage>
        <taxon>Bacteria</taxon>
        <taxon>Pseudomonadati</taxon>
        <taxon>Bacteroidota</taxon>
        <taxon>Flavobacteriia</taxon>
        <taxon>Flavobacteriales</taxon>
        <taxon>Flavobacteriaceae</taxon>
        <taxon>Flavobacterium</taxon>
    </lineage>
</organism>
<accession>A0A4Z0LC70</accession>
<evidence type="ECO:0000256" key="1">
    <source>
        <dbReference type="SAM" id="Phobius"/>
    </source>
</evidence>
<keyword evidence="1" id="KW-0812">Transmembrane</keyword>
<keyword evidence="3" id="KW-1185">Reference proteome</keyword>
<keyword evidence="1" id="KW-1133">Transmembrane helix</keyword>
<dbReference type="RefSeq" id="WP_135524681.1">
    <property type="nucleotide sequence ID" value="NZ_SRLH01000001.1"/>
</dbReference>
<dbReference type="OrthoDB" id="8161897at2"/>
<proteinExistence type="predicted"/>
<reference evidence="2 3" key="1">
    <citation type="submission" date="2019-04" db="EMBL/GenBank/DDBJ databases">
        <title>Flavobacterium sp. strain DS2-A Genome sequencing and assembly.</title>
        <authorList>
            <person name="Kim I."/>
        </authorList>
    </citation>
    <scope>NUCLEOTIDE SEQUENCE [LARGE SCALE GENOMIC DNA]</scope>
    <source>
        <strain evidence="2 3">DS2-A</strain>
    </source>
</reference>
<dbReference type="Proteomes" id="UP000297407">
    <property type="component" value="Unassembled WGS sequence"/>
</dbReference>
<gene>
    <name evidence="2" type="ORF">E4635_00635</name>
</gene>
<evidence type="ECO:0000313" key="3">
    <source>
        <dbReference type="Proteomes" id="UP000297407"/>
    </source>
</evidence>